<keyword evidence="7 10" id="KW-0283">Flagellar rotation</keyword>
<gene>
    <name evidence="11" type="ORF">C3942_08595</name>
</gene>
<dbReference type="Pfam" id="PF03748">
    <property type="entry name" value="FliL"/>
    <property type="match status" value="1"/>
</dbReference>
<reference evidence="11 12" key="1">
    <citation type="submission" date="2018-02" db="EMBL/GenBank/DDBJ databases">
        <title>Genome sequencing of Solimonas sp. HR-BB.</title>
        <authorList>
            <person name="Lee Y."/>
            <person name="Jeon C.O."/>
        </authorList>
    </citation>
    <scope>NUCLEOTIDE SEQUENCE [LARGE SCALE GENOMIC DNA]</scope>
    <source>
        <strain evidence="11 12">HR-BB</strain>
    </source>
</reference>
<comment type="subcellular location">
    <subcellularLocation>
        <location evidence="10">Cell inner membrane</location>
    </subcellularLocation>
    <subcellularLocation>
        <location evidence="2">Cell membrane</location>
        <topology evidence="2">Single-pass membrane protein</topology>
    </subcellularLocation>
</comment>
<name>A0A2S5TGI6_9GAMM</name>
<keyword evidence="9 10" id="KW-0472">Membrane</keyword>
<comment type="function">
    <text evidence="1 10">Controls the rotational direction of flagella during chemotaxis.</text>
</comment>
<evidence type="ECO:0000256" key="6">
    <source>
        <dbReference type="ARBA" id="ARBA00022692"/>
    </source>
</evidence>
<evidence type="ECO:0000256" key="8">
    <source>
        <dbReference type="ARBA" id="ARBA00022989"/>
    </source>
</evidence>
<keyword evidence="6 10" id="KW-0812">Transmembrane</keyword>
<dbReference type="GO" id="GO:0005886">
    <property type="term" value="C:plasma membrane"/>
    <property type="evidence" value="ECO:0007669"/>
    <property type="project" value="UniProtKB-SubCell"/>
</dbReference>
<evidence type="ECO:0000256" key="4">
    <source>
        <dbReference type="ARBA" id="ARBA00022475"/>
    </source>
</evidence>
<accession>A0A2S5TGI6</accession>
<evidence type="ECO:0000256" key="2">
    <source>
        <dbReference type="ARBA" id="ARBA00004162"/>
    </source>
</evidence>
<keyword evidence="5 10" id="KW-0145">Chemotaxis</keyword>
<dbReference type="RefSeq" id="WP_104229977.1">
    <property type="nucleotide sequence ID" value="NZ_PSNW01000004.1"/>
</dbReference>
<protein>
    <recommendedName>
        <fullName evidence="10">Flagellar protein FliL</fullName>
    </recommendedName>
</protein>
<evidence type="ECO:0000256" key="3">
    <source>
        <dbReference type="ARBA" id="ARBA00008281"/>
    </source>
</evidence>
<dbReference type="GO" id="GO:0006935">
    <property type="term" value="P:chemotaxis"/>
    <property type="evidence" value="ECO:0007669"/>
    <property type="project" value="UniProtKB-KW"/>
</dbReference>
<comment type="similarity">
    <text evidence="3 10">Belongs to the FliL family.</text>
</comment>
<keyword evidence="4" id="KW-1003">Cell membrane</keyword>
<keyword evidence="12" id="KW-1185">Reference proteome</keyword>
<keyword evidence="11" id="KW-0282">Flagellum</keyword>
<comment type="caution">
    <text evidence="11">The sequence shown here is derived from an EMBL/GenBank/DDBJ whole genome shotgun (WGS) entry which is preliminary data.</text>
</comment>
<dbReference type="GO" id="GO:0071978">
    <property type="term" value="P:bacterial-type flagellum-dependent swarming motility"/>
    <property type="evidence" value="ECO:0007669"/>
    <property type="project" value="TreeGrafter"/>
</dbReference>
<keyword evidence="11" id="KW-0966">Cell projection</keyword>
<sequence length="174" mass="18218">MSAAAKTADEGDIPPAAVPKAKAPVLAMIVAVMVSAAASGGAAFWFSSHGAAPAAGHGEEAKKEAPPKAPAQYLALDPAFVVNLEDPDASRFLQLEIQVMARDAAVLEAVKLHQPRIRNALLLLLGQQRTAQIADRAGKEKLQAAVLAEIQKILKDETGKPGVEAVYFTSFVTQ</sequence>
<evidence type="ECO:0000256" key="1">
    <source>
        <dbReference type="ARBA" id="ARBA00002254"/>
    </source>
</evidence>
<keyword evidence="11" id="KW-0969">Cilium</keyword>
<dbReference type="PANTHER" id="PTHR35091">
    <property type="entry name" value="FLAGELLAR PROTEIN FLIL"/>
    <property type="match status" value="1"/>
</dbReference>
<evidence type="ECO:0000313" key="11">
    <source>
        <dbReference type="EMBL" id="PPE74089.1"/>
    </source>
</evidence>
<evidence type="ECO:0000256" key="9">
    <source>
        <dbReference type="ARBA" id="ARBA00023136"/>
    </source>
</evidence>
<evidence type="ECO:0000313" key="12">
    <source>
        <dbReference type="Proteomes" id="UP000238220"/>
    </source>
</evidence>
<organism evidence="11 12">
    <name type="scientific">Solimonas fluminis</name>
    <dbReference type="NCBI Taxonomy" id="2086571"/>
    <lineage>
        <taxon>Bacteria</taxon>
        <taxon>Pseudomonadati</taxon>
        <taxon>Pseudomonadota</taxon>
        <taxon>Gammaproteobacteria</taxon>
        <taxon>Nevskiales</taxon>
        <taxon>Nevskiaceae</taxon>
        <taxon>Solimonas</taxon>
    </lineage>
</organism>
<dbReference type="AlphaFoldDB" id="A0A2S5TGI6"/>
<dbReference type="GO" id="GO:0009425">
    <property type="term" value="C:bacterial-type flagellum basal body"/>
    <property type="evidence" value="ECO:0007669"/>
    <property type="project" value="InterPro"/>
</dbReference>
<proteinExistence type="inferred from homology"/>
<evidence type="ECO:0000256" key="5">
    <source>
        <dbReference type="ARBA" id="ARBA00022500"/>
    </source>
</evidence>
<keyword evidence="10" id="KW-0997">Cell inner membrane</keyword>
<dbReference type="InterPro" id="IPR005503">
    <property type="entry name" value="FliL"/>
</dbReference>
<dbReference type="Proteomes" id="UP000238220">
    <property type="component" value="Unassembled WGS sequence"/>
</dbReference>
<keyword evidence="8 10" id="KW-1133">Transmembrane helix</keyword>
<evidence type="ECO:0000256" key="7">
    <source>
        <dbReference type="ARBA" id="ARBA00022779"/>
    </source>
</evidence>
<dbReference type="EMBL" id="PSNW01000004">
    <property type="protein sequence ID" value="PPE74089.1"/>
    <property type="molecule type" value="Genomic_DNA"/>
</dbReference>
<dbReference type="PANTHER" id="PTHR35091:SF2">
    <property type="entry name" value="FLAGELLAR PROTEIN FLIL"/>
    <property type="match status" value="1"/>
</dbReference>
<evidence type="ECO:0000256" key="10">
    <source>
        <dbReference type="RuleBase" id="RU364125"/>
    </source>
</evidence>
<dbReference type="OrthoDB" id="5616092at2"/>
<feature type="transmembrane region" description="Helical" evidence="10">
    <location>
        <begin position="25"/>
        <end position="46"/>
    </location>
</feature>